<dbReference type="Proteomes" id="UP000324222">
    <property type="component" value="Unassembled WGS sequence"/>
</dbReference>
<dbReference type="EMBL" id="VSRR010114694">
    <property type="protein sequence ID" value="MPC98583.1"/>
    <property type="molecule type" value="Genomic_DNA"/>
</dbReference>
<keyword evidence="2" id="KW-1185">Reference proteome</keyword>
<dbReference type="AlphaFoldDB" id="A0A5B7JVX7"/>
<comment type="caution">
    <text evidence="1">The sequence shown here is derived from an EMBL/GenBank/DDBJ whole genome shotgun (WGS) entry which is preliminary data.</text>
</comment>
<reference evidence="1 2" key="1">
    <citation type="submission" date="2019-05" db="EMBL/GenBank/DDBJ databases">
        <title>Another draft genome of Portunus trituberculatus and its Hox gene families provides insights of decapod evolution.</title>
        <authorList>
            <person name="Jeong J.-H."/>
            <person name="Song I."/>
            <person name="Kim S."/>
            <person name="Choi T."/>
            <person name="Kim D."/>
            <person name="Ryu S."/>
            <person name="Kim W."/>
        </authorList>
    </citation>
    <scope>NUCLEOTIDE SEQUENCE [LARGE SCALE GENOMIC DNA]</scope>
    <source>
        <tissue evidence="1">Muscle</tissue>
    </source>
</reference>
<evidence type="ECO:0000313" key="1">
    <source>
        <dbReference type="EMBL" id="MPC98583.1"/>
    </source>
</evidence>
<evidence type="ECO:0000313" key="2">
    <source>
        <dbReference type="Proteomes" id="UP000324222"/>
    </source>
</evidence>
<name>A0A5B7JVX7_PORTR</name>
<proteinExistence type="predicted"/>
<sequence>MCWRLRAEQTEVCVGSCSEYEAPLLAFDVKFLCQPVNGVKIARGGDAANRARLVWSSAKQISRYFLRRGELGRAGEAEKRKRGKGLRKTELYLSLITWPLSQRQANL</sequence>
<gene>
    <name evidence="1" type="ORF">E2C01_093957</name>
</gene>
<accession>A0A5B7JVX7</accession>
<protein>
    <submittedName>
        <fullName evidence="1">Uncharacterized protein</fullName>
    </submittedName>
</protein>
<organism evidence="1 2">
    <name type="scientific">Portunus trituberculatus</name>
    <name type="common">Swimming crab</name>
    <name type="synonym">Neptunus trituberculatus</name>
    <dbReference type="NCBI Taxonomy" id="210409"/>
    <lineage>
        <taxon>Eukaryota</taxon>
        <taxon>Metazoa</taxon>
        <taxon>Ecdysozoa</taxon>
        <taxon>Arthropoda</taxon>
        <taxon>Crustacea</taxon>
        <taxon>Multicrustacea</taxon>
        <taxon>Malacostraca</taxon>
        <taxon>Eumalacostraca</taxon>
        <taxon>Eucarida</taxon>
        <taxon>Decapoda</taxon>
        <taxon>Pleocyemata</taxon>
        <taxon>Brachyura</taxon>
        <taxon>Eubrachyura</taxon>
        <taxon>Portunoidea</taxon>
        <taxon>Portunidae</taxon>
        <taxon>Portuninae</taxon>
        <taxon>Portunus</taxon>
    </lineage>
</organism>